<gene>
    <name evidence="3" type="ORF">BB559_001517</name>
    <name evidence="2" type="ORF">BB559_007526</name>
</gene>
<proteinExistence type="predicted"/>
<dbReference type="STRING" id="61424.A0A2T9XX29"/>
<evidence type="ECO:0000259" key="1">
    <source>
        <dbReference type="PROSITE" id="PS51186"/>
    </source>
</evidence>
<feature type="domain" description="N-acetyltransferase" evidence="1">
    <location>
        <begin position="3"/>
        <end position="157"/>
    </location>
</feature>
<dbReference type="SUPFAM" id="SSF55729">
    <property type="entry name" value="Acyl-CoA N-acyltransferases (Nat)"/>
    <property type="match status" value="1"/>
</dbReference>
<name>A0A2T9XX29_9FUNG</name>
<dbReference type="CDD" id="cd04301">
    <property type="entry name" value="NAT_SF"/>
    <property type="match status" value="1"/>
</dbReference>
<dbReference type="EMBL" id="MBFT01001269">
    <property type="protein sequence ID" value="PVU84615.1"/>
    <property type="molecule type" value="Genomic_DNA"/>
</dbReference>
<accession>A0A2T9XX29</accession>
<evidence type="ECO:0000313" key="4">
    <source>
        <dbReference type="Proteomes" id="UP000245699"/>
    </source>
</evidence>
<reference evidence="2 4" key="1">
    <citation type="journal article" date="2018" name="MBio">
        <title>Comparative Genomics Reveals the Core Gene Toolbox for the Fungus-Insect Symbiosis.</title>
        <authorList>
            <person name="Wang Y."/>
            <person name="Stata M."/>
            <person name="Wang W."/>
            <person name="Stajich J.E."/>
            <person name="White M.M."/>
            <person name="Moncalvo J.M."/>
        </authorList>
    </citation>
    <scope>NUCLEOTIDE SEQUENCE [LARGE SCALE GENOMIC DNA]</scope>
    <source>
        <strain evidence="2 4">AUS-77-4</strain>
    </source>
</reference>
<dbReference type="InterPro" id="IPR016181">
    <property type="entry name" value="Acyl_CoA_acyltransferase"/>
</dbReference>
<dbReference type="Proteomes" id="UP000245699">
    <property type="component" value="Unassembled WGS sequence"/>
</dbReference>
<evidence type="ECO:0000313" key="2">
    <source>
        <dbReference type="EMBL" id="PVU84615.1"/>
    </source>
</evidence>
<organism evidence="2 4">
    <name type="scientific">Furculomyces boomerangus</name>
    <dbReference type="NCBI Taxonomy" id="61424"/>
    <lineage>
        <taxon>Eukaryota</taxon>
        <taxon>Fungi</taxon>
        <taxon>Fungi incertae sedis</taxon>
        <taxon>Zoopagomycota</taxon>
        <taxon>Kickxellomycotina</taxon>
        <taxon>Harpellomycetes</taxon>
        <taxon>Harpellales</taxon>
        <taxon>Harpellaceae</taxon>
        <taxon>Furculomyces</taxon>
    </lineage>
</organism>
<dbReference type="PROSITE" id="PS51186">
    <property type="entry name" value="GNAT"/>
    <property type="match status" value="1"/>
</dbReference>
<dbReference type="UniPathway" id="UPA00113">
    <property type="reaction ID" value="UER00529"/>
</dbReference>
<comment type="caution">
    <text evidence="2">The sequence shown here is derived from an EMBL/GenBank/DDBJ whole genome shotgun (WGS) entry which is preliminary data.</text>
</comment>
<protein>
    <recommendedName>
        <fullName evidence="1">N-acetyltransferase domain-containing protein</fullName>
    </recommendedName>
</protein>
<dbReference type="OrthoDB" id="329272at2759"/>
<sequence length="159" mass="18482">MEVLVKYAESEKELEDVQYVRTEVHVKEQGFNVPGSFDETCIHVIAYVIKKDEGSESTTQIPVGSLRFFKKDDDKFKIGRVAVLSSYRGLSIGKKMMVFVEEQVFGNKREEFEKVNQLVLSSQYGRHGFYIKLGYYTVGEVYNEDNYPHIYMIKDRVPQ</sequence>
<dbReference type="GO" id="GO:0016747">
    <property type="term" value="F:acyltransferase activity, transferring groups other than amino-acyl groups"/>
    <property type="evidence" value="ECO:0007669"/>
    <property type="project" value="InterPro"/>
</dbReference>
<evidence type="ECO:0000313" key="3">
    <source>
        <dbReference type="EMBL" id="PVU98503.1"/>
    </source>
</evidence>
<dbReference type="GO" id="GO:0006048">
    <property type="term" value="P:UDP-N-acetylglucosamine biosynthetic process"/>
    <property type="evidence" value="ECO:0007669"/>
    <property type="project" value="UniProtKB-UniPathway"/>
</dbReference>
<dbReference type="EMBL" id="MBFT01000077">
    <property type="protein sequence ID" value="PVU98503.1"/>
    <property type="molecule type" value="Genomic_DNA"/>
</dbReference>
<dbReference type="AlphaFoldDB" id="A0A2T9XX29"/>
<dbReference type="Gene3D" id="3.40.630.30">
    <property type="match status" value="1"/>
</dbReference>
<dbReference type="InterPro" id="IPR000182">
    <property type="entry name" value="GNAT_dom"/>
</dbReference>
<keyword evidence="4" id="KW-1185">Reference proteome</keyword>
<dbReference type="Pfam" id="PF13508">
    <property type="entry name" value="Acetyltransf_7"/>
    <property type="match status" value="1"/>
</dbReference>